<dbReference type="PANTHER" id="PTHR43267:SF3">
    <property type="entry name" value="THIF PROTEIN"/>
    <property type="match status" value="1"/>
</dbReference>
<sequence>MDKLKCVENFIQQQTDIKTLKPFSYNPELLGFIEGSITIEIEPSVVLDFEVSINPLYPFQFQNQESISFKNPELLPYGHIMKDGSICIHTTHSVDLEEKLLYDFNSLRLWIKKYYIQDLEVGDRKYEHIMTPLTLFENCYYSLCFNNVQKDFIKGEFGLISVSEVQPGMYDEKTIIRNFYLQSFNNIHAKTLYDVKWNPRIKSLPKNKGIYVYIEDIPAEHGKFTFEKWGQLRPYLNEGFLEILNYWNQNIFNKGEIIPLIVGYKIPNGELHWEVIILKAGDLPTYGVKDSNKNWKTSLEEEKDIAWGKTHNINYNYFFGRGKLNDKITNGRILLIGIGAVGSMVANTLVRGGCKNLCIVDFDKKYPENICRSEYTLSPLVCSKTEELREQLYTISPYVEIPAFDMDLKLLLQNTPEKIRAFEEIFNSYDFVFDCTTDNDLLYLMSKLNLKNDLLSLSISNKAAQLVCACEGNRYKFSRTQFNNVLEYDIDDLHDPVGCWSPTFKASYNDIALLVQIALKHINLKLEANKTIGNFVIETTFEDNLKITMNEF</sequence>
<gene>
    <name evidence="2" type="ORF">QWT87_11525</name>
</gene>
<dbReference type="InterPro" id="IPR035985">
    <property type="entry name" value="Ubiquitin-activating_enz"/>
</dbReference>
<keyword evidence="3" id="KW-1185">Reference proteome</keyword>
<dbReference type="PANTHER" id="PTHR43267">
    <property type="entry name" value="TRNA THREONYLCARBAMOYLADENOSINE DEHYDRATASE"/>
    <property type="match status" value="1"/>
</dbReference>
<comment type="caution">
    <text evidence="2">The sequence shown here is derived from an EMBL/GenBank/DDBJ whole genome shotgun (WGS) entry which is preliminary data.</text>
</comment>
<dbReference type="Gene3D" id="3.40.50.720">
    <property type="entry name" value="NAD(P)-binding Rossmann-like Domain"/>
    <property type="match status" value="1"/>
</dbReference>
<evidence type="ECO:0000259" key="1">
    <source>
        <dbReference type="Pfam" id="PF00899"/>
    </source>
</evidence>
<dbReference type="InterPro" id="IPR045886">
    <property type="entry name" value="ThiF/MoeB/HesA"/>
</dbReference>
<accession>A0ABT8U375</accession>
<dbReference type="EMBL" id="JAULSJ010000015">
    <property type="protein sequence ID" value="MDO3425519.1"/>
    <property type="molecule type" value="Genomic_DNA"/>
</dbReference>
<feature type="domain" description="THIF-type NAD/FAD binding fold" evidence="1">
    <location>
        <begin position="324"/>
        <end position="442"/>
    </location>
</feature>
<dbReference type="GO" id="GO:0016779">
    <property type="term" value="F:nucleotidyltransferase activity"/>
    <property type="evidence" value="ECO:0007669"/>
    <property type="project" value="UniProtKB-KW"/>
</dbReference>
<proteinExistence type="predicted"/>
<keyword evidence="2" id="KW-0808">Transferase</keyword>
<dbReference type="RefSeq" id="WP_302716203.1">
    <property type="nucleotide sequence ID" value="NZ_JAULSJ010000015.1"/>
</dbReference>
<keyword evidence="2" id="KW-0548">Nucleotidyltransferase</keyword>
<organism evidence="2 3">
    <name type="scientific">Chryseobacterium urinae</name>
    <dbReference type="NCBI Taxonomy" id="3058400"/>
    <lineage>
        <taxon>Bacteria</taxon>
        <taxon>Pseudomonadati</taxon>
        <taxon>Bacteroidota</taxon>
        <taxon>Flavobacteriia</taxon>
        <taxon>Flavobacteriales</taxon>
        <taxon>Weeksellaceae</taxon>
        <taxon>Chryseobacterium group</taxon>
        <taxon>Chryseobacterium</taxon>
    </lineage>
</organism>
<reference evidence="2" key="1">
    <citation type="submission" date="2023-07" db="EMBL/GenBank/DDBJ databases">
        <title>AMR profile of multidrug- resistance Chryseobacterium gambrini related strain.</title>
        <authorList>
            <person name="Kirdat K."/>
            <person name="Bhatt A."/>
            <person name="Kuyare S."/>
            <person name="Yadav A."/>
        </authorList>
    </citation>
    <scope>NUCLEOTIDE SEQUENCE</scope>
    <source>
        <strain evidence="2">APV-1</strain>
    </source>
</reference>
<dbReference type="Proteomes" id="UP001168128">
    <property type="component" value="Unassembled WGS sequence"/>
</dbReference>
<dbReference type="Pfam" id="PF00899">
    <property type="entry name" value="ThiF"/>
    <property type="match status" value="1"/>
</dbReference>
<protein>
    <submittedName>
        <fullName evidence="2">ThiF family adenylyltransferase</fullName>
    </submittedName>
</protein>
<dbReference type="SUPFAM" id="SSF69572">
    <property type="entry name" value="Activating enzymes of the ubiquitin-like proteins"/>
    <property type="match status" value="1"/>
</dbReference>
<name>A0ABT8U375_9FLAO</name>
<evidence type="ECO:0000313" key="3">
    <source>
        <dbReference type="Proteomes" id="UP001168128"/>
    </source>
</evidence>
<evidence type="ECO:0000313" key="2">
    <source>
        <dbReference type="EMBL" id="MDO3425519.1"/>
    </source>
</evidence>
<dbReference type="InterPro" id="IPR000594">
    <property type="entry name" value="ThiF_NAD_FAD-bd"/>
</dbReference>